<proteinExistence type="predicted"/>
<sequence length="105" mass="12446">MIKLDFSNSFTHFVFNNVLSQQSKISLVEKLHSVIQLSENQDNKIFVKRKPQQVIVFVKYFRKNPVVTGYKFGQTDILTGTKKRHFKTVEQILREKTETEIEHLY</sequence>
<dbReference type="Proteomes" id="UP001589769">
    <property type="component" value="Unassembled WGS sequence"/>
</dbReference>
<protein>
    <submittedName>
        <fullName evidence="1">Uncharacterized protein</fullName>
    </submittedName>
</protein>
<evidence type="ECO:0000313" key="2">
    <source>
        <dbReference type="Proteomes" id="UP001589769"/>
    </source>
</evidence>
<reference evidence="1 2" key="1">
    <citation type="submission" date="2024-09" db="EMBL/GenBank/DDBJ databases">
        <authorList>
            <person name="Sun Q."/>
            <person name="Mori K."/>
        </authorList>
    </citation>
    <scope>NUCLEOTIDE SEQUENCE [LARGE SCALE GENOMIC DNA]</scope>
    <source>
        <strain evidence="1 2">CCM 7538</strain>
    </source>
</reference>
<name>A0ABV6HUM3_9PAST</name>
<keyword evidence="2" id="KW-1185">Reference proteome</keyword>
<organism evidence="1 2">
    <name type="scientific">Gallibacterium melopsittaci</name>
    <dbReference type="NCBI Taxonomy" id="516063"/>
    <lineage>
        <taxon>Bacteria</taxon>
        <taxon>Pseudomonadati</taxon>
        <taxon>Pseudomonadota</taxon>
        <taxon>Gammaproteobacteria</taxon>
        <taxon>Pasteurellales</taxon>
        <taxon>Pasteurellaceae</taxon>
        <taxon>Gallibacterium</taxon>
    </lineage>
</organism>
<evidence type="ECO:0000313" key="1">
    <source>
        <dbReference type="EMBL" id="MFC0322436.1"/>
    </source>
</evidence>
<comment type="caution">
    <text evidence="1">The sequence shown here is derived from an EMBL/GenBank/DDBJ whole genome shotgun (WGS) entry which is preliminary data.</text>
</comment>
<accession>A0ABV6HUM3</accession>
<dbReference type="EMBL" id="JBHLWA010000010">
    <property type="protein sequence ID" value="MFC0322436.1"/>
    <property type="molecule type" value="Genomic_DNA"/>
</dbReference>
<dbReference type="RefSeq" id="WP_382373151.1">
    <property type="nucleotide sequence ID" value="NZ_JBHLWA010000010.1"/>
</dbReference>
<gene>
    <name evidence="1" type="ORF">ACFFHT_02480</name>
</gene>